<evidence type="ECO:0000313" key="4">
    <source>
        <dbReference type="Proteomes" id="UP000469325"/>
    </source>
</evidence>
<reference evidence="3 4" key="1">
    <citation type="submission" date="2019-08" db="EMBL/GenBank/DDBJ databases">
        <title>In-depth cultivation of the pig gut microbiome towards novel bacterial diversity and tailored functional studies.</title>
        <authorList>
            <person name="Wylensek D."/>
            <person name="Hitch T.C.A."/>
            <person name="Clavel T."/>
        </authorList>
    </citation>
    <scope>NUCLEOTIDE SEQUENCE [LARGE SCALE GENOMIC DNA]</scope>
    <source>
        <strain evidence="3 4">CA-Schmier-601-WT-1</strain>
    </source>
</reference>
<sequence>MNDQTPAEGALATLDAPARPIETASATTSPDNANSGSKPIVIAVAGLLVAMLVFSSIANGIGHLVSLAYVAYSNSPDIQGGVDPYYYLDDNGGDQLERLVEGGGDAHDGIQDGIDWYM</sequence>
<dbReference type="Proteomes" id="UP000469325">
    <property type="component" value="Unassembled WGS sequence"/>
</dbReference>
<feature type="compositionally biased region" description="Polar residues" evidence="1">
    <location>
        <begin position="24"/>
        <end position="36"/>
    </location>
</feature>
<feature type="transmembrane region" description="Helical" evidence="2">
    <location>
        <begin position="40"/>
        <end position="61"/>
    </location>
</feature>
<proteinExistence type="predicted"/>
<protein>
    <submittedName>
        <fullName evidence="3">Uncharacterized protein</fullName>
    </submittedName>
</protein>
<organism evidence="3 4">
    <name type="scientific">Olsenella porci</name>
    <dbReference type="NCBI Taxonomy" id="2652279"/>
    <lineage>
        <taxon>Bacteria</taxon>
        <taxon>Bacillati</taxon>
        <taxon>Actinomycetota</taxon>
        <taxon>Coriobacteriia</taxon>
        <taxon>Coriobacteriales</taxon>
        <taxon>Atopobiaceae</taxon>
        <taxon>Olsenella</taxon>
    </lineage>
</organism>
<accession>A0A6N7XQ94</accession>
<dbReference type="RefSeq" id="WP_154435798.1">
    <property type="nucleotide sequence ID" value="NZ_VUNC01000007.1"/>
</dbReference>
<keyword evidence="2" id="KW-0472">Membrane</keyword>
<name>A0A6N7XQ94_9ACTN</name>
<feature type="region of interest" description="Disordered" evidence="1">
    <location>
        <begin position="1"/>
        <end position="36"/>
    </location>
</feature>
<dbReference type="AlphaFoldDB" id="A0A6N7XQ94"/>
<evidence type="ECO:0000256" key="2">
    <source>
        <dbReference type="SAM" id="Phobius"/>
    </source>
</evidence>
<evidence type="ECO:0000256" key="1">
    <source>
        <dbReference type="SAM" id="MobiDB-lite"/>
    </source>
</evidence>
<comment type="caution">
    <text evidence="3">The sequence shown here is derived from an EMBL/GenBank/DDBJ whole genome shotgun (WGS) entry which is preliminary data.</text>
</comment>
<gene>
    <name evidence="3" type="ORF">FYJ68_08560</name>
</gene>
<keyword evidence="2" id="KW-1133">Transmembrane helix</keyword>
<keyword evidence="4" id="KW-1185">Reference proteome</keyword>
<dbReference type="EMBL" id="VUNC01000007">
    <property type="protein sequence ID" value="MST73154.1"/>
    <property type="molecule type" value="Genomic_DNA"/>
</dbReference>
<evidence type="ECO:0000313" key="3">
    <source>
        <dbReference type="EMBL" id="MST73154.1"/>
    </source>
</evidence>
<keyword evidence="2" id="KW-0812">Transmembrane</keyword>